<dbReference type="Proteomes" id="UP000007029">
    <property type="component" value="Chromosome"/>
</dbReference>
<reference evidence="2 3" key="1">
    <citation type="journal article" date="2007" name="J. Bacteriol.">
        <title>The complete genome sequence of Roseobacter denitrificans reveals a mixotrophic rather than photosynthetic metabolism.</title>
        <authorList>
            <person name="Swingley W.D."/>
            <person name="Sadekar S."/>
            <person name="Mastrian S.D."/>
            <person name="Matthies H.J."/>
            <person name="Hao J."/>
            <person name="Ramos H."/>
            <person name="Acharya C.R."/>
            <person name="Conrad A.L."/>
            <person name="Taylor H.L."/>
            <person name="Dejesa L.C."/>
            <person name="Shah M.K."/>
            <person name="O'huallachain M.E."/>
            <person name="Lince M.T."/>
            <person name="Blankenship R.E."/>
            <person name="Beatty J.T."/>
            <person name="Touchman J.W."/>
        </authorList>
    </citation>
    <scope>NUCLEOTIDE SEQUENCE [LARGE SCALE GENOMIC DNA]</scope>
    <source>
        <strain evidence="3">ATCC 33942 / OCh 114</strain>
    </source>
</reference>
<dbReference type="CAZy" id="GT2">
    <property type="family name" value="Glycosyltransferase Family 2"/>
</dbReference>
<dbReference type="GO" id="GO:0016758">
    <property type="term" value="F:hexosyltransferase activity"/>
    <property type="evidence" value="ECO:0007669"/>
    <property type="project" value="UniProtKB-ARBA"/>
</dbReference>
<dbReference type="CDD" id="cd00761">
    <property type="entry name" value="Glyco_tranf_GTA_type"/>
    <property type="match status" value="1"/>
</dbReference>
<proteinExistence type="predicted"/>
<dbReference type="Gene3D" id="3.90.550.10">
    <property type="entry name" value="Spore Coat Polysaccharide Biosynthesis Protein SpsA, Chain A"/>
    <property type="match status" value="1"/>
</dbReference>
<keyword evidence="3" id="KW-1185">Reference proteome</keyword>
<dbReference type="PANTHER" id="PTHR22916">
    <property type="entry name" value="GLYCOSYLTRANSFERASE"/>
    <property type="match status" value="1"/>
</dbReference>
<dbReference type="EMBL" id="CP000362">
    <property type="protein sequence ID" value="ABG31207.1"/>
    <property type="molecule type" value="Genomic_DNA"/>
</dbReference>
<dbReference type="KEGG" id="rde:RD1_1580"/>
<dbReference type="eggNOG" id="COG1215">
    <property type="taxonomic scope" value="Bacteria"/>
</dbReference>
<dbReference type="InterPro" id="IPR001173">
    <property type="entry name" value="Glyco_trans_2-like"/>
</dbReference>
<evidence type="ECO:0000313" key="3">
    <source>
        <dbReference type="Proteomes" id="UP000007029"/>
    </source>
</evidence>
<keyword evidence="2" id="KW-0808">Transferase</keyword>
<evidence type="ECO:0000259" key="1">
    <source>
        <dbReference type="Pfam" id="PF00535"/>
    </source>
</evidence>
<protein>
    <submittedName>
        <fullName evidence="2">Glycosyl transferase, putative</fullName>
    </submittedName>
</protein>
<dbReference type="AlphaFoldDB" id="Q169Y6"/>
<gene>
    <name evidence="2" type="ordered locus">RD1_1580</name>
</gene>
<dbReference type="InterPro" id="IPR029044">
    <property type="entry name" value="Nucleotide-diphossugar_trans"/>
</dbReference>
<dbReference type="SUPFAM" id="SSF53448">
    <property type="entry name" value="Nucleotide-diphospho-sugar transferases"/>
    <property type="match status" value="1"/>
</dbReference>
<accession>Q169Y6</accession>
<dbReference type="HOGENOM" id="CLU_025996_0_0_5"/>
<sequence>MQQEPRVSVIMPAHNVEDFIDEAIASIAAQSYASLELIIVDDASTDRTAEILAAWQQNWPLDPQRLRVLTQENGGASSARNHGVAQARGALLGFIDADDRWAPQTLAQLVDTLDAYPQSDIACPHYRRIDEAGREVNYLGETIHRAHNPPRDPKHFDAGETLIATPAESATGVLVRSEAFAAGGGFDTALKSNNDVDCWLRILWVRKSTLVQCPQALVDYRIRSAQITSDVRRMQKGHAQFLGNHQALLREIGVFARRRHFGLVRAYWSLLAARHGDVWLAISYWISALFYSPRLALPGTLGSSAAFAIAKAVLPPALWRGVSRLRKRLRS</sequence>
<dbReference type="PANTHER" id="PTHR22916:SF3">
    <property type="entry name" value="UDP-GLCNAC:BETAGAL BETA-1,3-N-ACETYLGLUCOSAMINYLTRANSFERASE-LIKE PROTEIN 1"/>
    <property type="match status" value="1"/>
</dbReference>
<dbReference type="Pfam" id="PF00535">
    <property type="entry name" value="Glycos_transf_2"/>
    <property type="match status" value="1"/>
</dbReference>
<name>Q169Y6_ROSDO</name>
<feature type="domain" description="Glycosyltransferase 2-like" evidence="1">
    <location>
        <begin position="8"/>
        <end position="148"/>
    </location>
</feature>
<dbReference type="RefSeq" id="WP_011567827.1">
    <property type="nucleotide sequence ID" value="NC_008209.1"/>
</dbReference>
<organism evidence="2 3">
    <name type="scientific">Roseobacter denitrificans (strain ATCC 33942 / OCh 114)</name>
    <name type="common">Erythrobacter sp. (strain OCh 114)</name>
    <name type="synonym">Roseobacter denitrificans</name>
    <dbReference type="NCBI Taxonomy" id="375451"/>
    <lineage>
        <taxon>Bacteria</taxon>
        <taxon>Pseudomonadati</taxon>
        <taxon>Pseudomonadota</taxon>
        <taxon>Alphaproteobacteria</taxon>
        <taxon>Rhodobacterales</taxon>
        <taxon>Roseobacteraceae</taxon>
        <taxon>Roseobacter</taxon>
    </lineage>
</organism>
<dbReference type="STRING" id="375451.RD1_1580"/>
<evidence type="ECO:0000313" key="2">
    <source>
        <dbReference type="EMBL" id="ABG31207.1"/>
    </source>
</evidence>